<keyword evidence="4" id="KW-1185">Reference proteome</keyword>
<dbReference type="Pfam" id="PF18202">
    <property type="entry name" value="TQ"/>
    <property type="match status" value="3"/>
</dbReference>
<proteinExistence type="predicted"/>
<evidence type="ECO:0000313" key="3">
    <source>
        <dbReference type="EMBL" id="MBO1806616.1"/>
    </source>
</evidence>
<keyword evidence="1" id="KW-0472">Membrane</keyword>
<protein>
    <submittedName>
        <fullName evidence="3">VaFE repeat-containing surface-anchored protein</fullName>
    </submittedName>
</protein>
<evidence type="ECO:0000313" key="4">
    <source>
        <dbReference type="Proteomes" id="UP000664398"/>
    </source>
</evidence>
<dbReference type="RefSeq" id="WP_208047066.1">
    <property type="nucleotide sequence ID" value="NZ_JAGDYL010000047.1"/>
</dbReference>
<dbReference type="Proteomes" id="UP000664398">
    <property type="component" value="Unassembled WGS sequence"/>
</dbReference>
<feature type="domain" description="T-Q ester bond containing" evidence="2">
    <location>
        <begin position="234"/>
        <end position="348"/>
    </location>
</feature>
<dbReference type="EMBL" id="JAGDYL010000047">
    <property type="protein sequence ID" value="MBO1806616.1"/>
    <property type="molecule type" value="Genomic_DNA"/>
</dbReference>
<name>A0A939S084_9MICO</name>
<dbReference type="InterPro" id="IPR041100">
    <property type="entry name" value="TQ"/>
</dbReference>
<sequence length="396" mass="41537">SARDQADGDRIIPADGGTVIDTVTYEGLTPGVEYTLEGELYDKATGQGTGITGSTTFTPDQSSGTVEVTFTIPVGFAGTSLVVFEYLYDPDSTLVAEHADIDDEAQTVVVEAYVPAIGTSARDQADGDRIIPADGGTVIDTVTYEGLTPGVEYTLEGELYDKATGQGTGITGSTTFTPDQSSGTVEVTFTIPVGFAGTSLVVFEYLYDPDSTLVAEHADIDDEAQTVVVEAYVPAIGTSARDQADGDRIIPADGGTVIDTVTYEGLTPGVEYTLEGVMVEKPSGKRTSIEGFAIFTPETSSGTVEVKFRVPSGHAGKTLVVFEYLYDADGNLVTEHADINDEAQTITVLSVTPERPSLPTTGSSDAYVPIALTGAALLIALGVAAMLVTRRKQYQK</sequence>
<feature type="domain" description="T-Q ester bond containing" evidence="2">
    <location>
        <begin position="115"/>
        <end position="229"/>
    </location>
</feature>
<gene>
    <name evidence="3" type="ORF">J4H91_15045</name>
</gene>
<feature type="domain" description="T-Q ester bond containing" evidence="2">
    <location>
        <begin position="2"/>
        <end position="110"/>
    </location>
</feature>
<organism evidence="3 4">
    <name type="scientific">Leucobacter ruminantium</name>
    <dbReference type="NCBI Taxonomy" id="1289170"/>
    <lineage>
        <taxon>Bacteria</taxon>
        <taxon>Bacillati</taxon>
        <taxon>Actinomycetota</taxon>
        <taxon>Actinomycetes</taxon>
        <taxon>Micrococcales</taxon>
        <taxon>Microbacteriaceae</taxon>
        <taxon>Leucobacter</taxon>
    </lineage>
</organism>
<feature type="transmembrane region" description="Helical" evidence="1">
    <location>
        <begin position="366"/>
        <end position="388"/>
    </location>
</feature>
<feature type="non-terminal residue" evidence="3">
    <location>
        <position position="1"/>
    </location>
</feature>
<reference evidence="3" key="1">
    <citation type="submission" date="2021-03" db="EMBL/GenBank/DDBJ databases">
        <title>Leucobacter chromiisoli sp. nov., isolated from chromium-containing soil of chemical plant.</title>
        <authorList>
            <person name="Xu Z."/>
        </authorList>
    </citation>
    <scope>NUCLEOTIDE SEQUENCE</scope>
    <source>
        <strain evidence="3">A2</strain>
    </source>
</reference>
<keyword evidence="1" id="KW-1133">Transmembrane helix</keyword>
<accession>A0A939S084</accession>
<dbReference type="NCBIfam" id="NF033903">
    <property type="entry name" value="VaFE_rpt"/>
    <property type="match status" value="3"/>
</dbReference>
<dbReference type="AlphaFoldDB" id="A0A939S084"/>
<evidence type="ECO:0000259" key="2">
    <source>
        <dbReference type="Pfam" id="PF18202"/>
    </source>
</evidence>
<comment type="caution">
    <text evidence="3">The sequence shown here is derived from an EMBL/GenBank/DDBJ whole genome shotgun (WGS) entry which is preliminary data.</text>
</comment>
<dbReference type="Gene3D" id="2.60.40.3930">
    <property type="match status" value="3"/>
</dbReference>
<keyword evidence="1" id="KW-0812">Transmembrane</keyword>
<evidence type="ECO:0000256" key="1">
    <source>
        <dbReference type="SAM" id="Phobius"/>
    </source>
</evidence>